<dbReference type="InterPro" id="IPR001851">
    <property type="entry name" value="ABC_transp_permease"/>
</dbReference>
<feature type="transmembrane region" description="Helical" evidence="7">
    <location>
        <begin position="151"/>
        <end position="172"/>
    </location>
</feature>
<evidence type="ECO:0000313" key="9">
    <source>
        <dbReference type="Proteomes" id="UP001549320"/>
    </source>
</evidence>
<dbReference type="CDD" id="cd06581">
    <property type="entry name" value="TM_PBP1_LivM_like"/>
    <property type="match status" value="1"/>
</dbReference>
<dbReference type="Pfam" id="PF02653">
    <property type="entry name" value="BPD_transp_2"/>
    <property type="match status" value="1"/>
</dbReference>
<feature type="transmembrane region" description="Helical" evidence="7">
    <location>
        <begin position="106"/>
        <end position="124"/>
    </location>
</feature>
<keyword evidence="3 7" id="KW-0812">Transmembrane</keyword>
<keyword evidence="9" id="KW-1185">Reference proteome</keyword>
<dbReference type="EMBL" id="JBEPSH010000001">
    <property type="protein sequence ID" value="MET4575016.1"/>
    <property type="molecule type" value="Genomic_DNA"/>
</dbReference>
<sequence>MKRLPFILLAVMAILPWVIGGRYVLHVSTMIAIMSILALGMNLMLQIGQLSMAHGAFMGIGAYASALLSMRLGLSPALALPLSALVCAILAAVLGPVFLRIKGVHFVLLTYAFGQIVNLVFQEWTGLFGGNGGLHGIPKFSAFGYRLTDPAMIYGVALFFALGSFLLVRAVLRSDIGALMKSLEADEALSRSLGVDALSWRIAVFVLTAAMAGVAGSLYAHIIGFLSPAPFGFGLSVDLVVMNVIGGAASAWGPLLGAMLIVPLPELLRGAKEYQLLCYGVVLIVFLLFFRDGLVGLVQKFVSRPPRKAPIASEPPKPRPAHEGGRS</sequence>
<feature type="compositionally biased region" description="Basic and acidic residues" evidence="6">
    <location>
        <begin position="316"/>
        <end position="327"/>
    </location>
</feature>
<comment type="caution">
    <text evidence="8">The sequence shown here is derived from an EMBL/GenBank/DDBJ whole genome shotgun (WGS) entry which is preliminary data.</text>
</comment>
<proteinExistence type="predicted"/>
<dbReference type="RefSeq" id="WP_354440230.1">
    <property type="nucleotide sequence ID" value="NZ_JBEPSH010000001.1"/>
</dbReference>
<evidence type="ECO:0000256" key="1">
    <source>
        <dbReference type="ARBA" id="ARBA00004651"/>
    </source>
</evidence>
<feature type="transmembrane region" description="Helical" evidence="7">
    <location>
        <begin position="198"/>
        <end position="220"/>
    </location>
</feature>
<protein>
    <submittedName>
        <fullName evidence="8">Branched-chain amino acid transport system permease protein</fullName>
    </submittedName>
</protein>
<dbReference type="Proteomes" id="UP001549320">
    <property type="component" value="Unassembled WGS sequence"/>
</dbReference>
<feature type="region of interest" description="Disordered" evidence="6">
    <location>
        <begin position="307"/>
        <end position="327"/>
    </location>
</feature>
<evidence type="ECO:0000256" key="4">
    <source>
        <dbReference type="ARBA" id="ARBA00022989"/>
    </source>
</evidence>
<gene>
    <name evidence="8" type="ORF">ABIE13_000113</name>
</gene>
<evidence type="ECO:0000256" key="3">
    <source>
        <dbReference type="ARBA" id="ARBA00022692"/>
    </source>
</evidence>
<reference evidence="8 9" key="1">
    <citation type="submission" date="2024-06" db="EMBL/GenBank/DDBJ databases">
        <title>Sorghum-associated microbial communities from plants grown in Nebraska, USA.</title>
        <authorList>
            <person name="Schachtman D."/>
        </authorList>
    </citation>
    <scope>NUCLEOTIDE SEQUENCE [LARGE SCALE GENOMIC DNA]</scope>
    <source>
        <strain evidence="8 9">2709</strain>
    </source>
</reference>
<keyword evidence="2" id="KW-1003">Cell membrane</keyword>
<accession>A0ABV2Q1X0</accession>
<evidence type="ECO:0000256" key="7">
    <source>
        <dbReference type="SAM" id="Phobius"/>
    </source>
</evidence>
<dbReference type="PANTHER" id="PTHR30482:SF20">
    <property type="entry name" value="HIGH-AFFINITY BRANCHED-CHAIN AMINO ACID TRANSPORT SYSTEM PERMEASE PROTEIN LIVM"/>
    <property type="match status" value="1"/>
</dbReference>
<dbReference type="PANTHER" id="PTHR30482">
    <property type="entry name" value="HIGH-AFFINITY BRANCHED-CHAIN AMINO ACID TRANSPORT SYSTEM PERMEASE"/>
    <property type="match status" value="1"/>
</dbReference>
<keyword evidence="5 7" id="KW-0472">Membrane</keyword>
<comment type="subcellular location">
    <subcellularLocation>
        <location evidence="1">Cell membrane</location>
        <topology evidence="1">Multi-pass membrane protein</topology>
    </subcellularLocation>
</comment>
<evidence type="ECO:0000256" key="6">
    <source>
        <dbReference type="SAM" id="MobiDB-lite"/>
    </source>
</evidence>
<keyword evidence="4 7" id="KW-1133">Transmembrane helix</keyword>
<feature type="transmembrane region" description="Helical" evidence="7">
    <location>
        <begin position="276"/>
        <end position="298"/>
    </location>
</feature>
<evidence type="ECO:0000313" key="8">
    <source>
        <dbReference type="EMBL" id="MET4575016.1"/>
    </source>
</evidence>
<dbReference type="InterPro" id="IPR043428">
    <property type="entry name" value="LivM-like"/>
</dbReference>
<evidence type="ECO:0000256" key="5">
    <source>
        <dbReference type="ARBA" id="ARBA00023136"/>
    </source>
</evidence>
<feature type="transmembrane region" description="Helical" evidence="7">
    <location>
        <begin position="30"/>
        <end position="48"/>
    </location>
</feature>
<feature type="transmembrane region" description="Helical" evidence="7">
    <location>
        <begin position="240"/>
        <end position="264"/>
    </location>
</feature>
<name>A0ABV2Q1X0_9BURK</name>
<organism evidence="8 9">
    <name type="scientific">Ottowia thiooxydans</name>
    <dbReference type="NCBI Taxonomy" id="219182"/>
    <lineage>
        <taxon>Bacteria</taxon>
        <taxon>Pseudomonadati</taxon>
        <taxon>Pseudomonadota</taxon>
        <taxon>Betaproteobacteria</taxon>
        <taxon>Burkholderiales</taxon>
        <taxon>Comamonadaceae</taxon>
        <taxon>Ottowia</taxon>
    </lineage>
</organism>
<evidence type="ECO:0000256" key="2">
    <source>
        <dbReference type="ARBA" id="ARBA00022475"/>
    </source>
</evidence>
<feature type="transmembrane region" description="Helical" evidence="7">
    <location>
        <begin position="78"/>
        <end position="99"/>
    </location>
</feature>